<dbReference type="InterPro" id="IPR015000">
    <property type="entry name" value="EipB-like"/>
</dbReference>
<dbReference type="RefSeq" id="WP_345100347.1">
    <property type="nucleotide sequence ID" value="NZ_BAABGS010000074.1"/>
</dbReference>
<name>A0ABW5DF74_9HYPH</name>
<reference evidence="2" key="1">
    <citation type="journal article" date="2019" name="Int. J. Syst. Evol. Microbiol.">
        <title>The Global Catalogue of Microorganisms (GCM) 10K type strain sequencing project: providing services to taxonomists for standard genome sequencing and annotation.</title>
        <authorList>
            <consortium name="The Broad Institute Genomics Platform"/>
            <consortium name="The Broad Institute Genome Sequencing Center for Infectious Disease"/>
            <person name="Wu L."/>
            <person name="Ma J."/>
        </authorList>
    </citation>
    <scope>NUCLEOTIDE SEQUENCE [LARGE SCALE GENOMIC DNA]</scope>
    <source>
        <strain evidence="2">KCTC 23707</strain>
    </source>
</reference>
<gene>
    <name evidence="1" type="ORF">ACFSMZ_04460</name>
</gene>
<dbReference type="Proteomes" id="UP001597373">
    <property type="component" value="Unassembled WGS sequence"/>
</dbReference>
<sequence>MRMVRHGFGLVLLGVSALYGAERAAAAPLLPHRAVYDLKLVSVSDTSDIEALSGRWVFDFSGNACEGYTAESRLVMRFETADGSRLIDRRVSTFETGDGRSFKFKSESYADDELEQEVEGSATLGGDGVTVQYTKPEKAEVEFEAAKFPTSQVIEMMDKVREGKRFYESAVFDGTEMVDDAVLVSVVVGRPKELTGPARKVLGDLGKEKFLPVTMAYFEPGSEQEGEHISDYDVSFRMHENGVQTDIVIRYPDYSMAADLIEFSPGKIDTSCTKGPKKDR</sequence>
<keyword evidence="2" id="KW-1185">Reference proteome</keyword>
<protein>
    <submittedName>
        <fullName evidence="1">EipB family protein</fullName>
    </submittedName>
</protein>
<organism evidence="1 2">
    <name type="scientific">Chelativorans composti</name>
    <dbReference type="NCBI Taxonomy" id="768533"/>
    <lineage>
        <taxon>Bacteria</taxon>
        <taxon>Pseudomonadati</taxon>
        <taxon>Pseudomonadota</taxon>
        <taxon>Alphaproteobacteria</taxon>
        <taxon>Hyphomicrobiales</taxon>
        <taxon>Phyllobacteriaceae</taxon>
        <taxon>Chelativorans</taxon>
    </lineage>
</organism>
<evidence type="ECO:0000313" key="2">
    <source>
        <dbReference type="Proteomes" id="UP001597373"/>
    </source>
</evidence>
<dbReference type="Pfam" id="PF08904">
    <property type="entry name" value="EipB_like"/>
    <property type="match status" value="1"/>
</dbReference>
<proteinExistence type="predicted"/>
<accession>A0ABW5DF74</accession>
<evidence type="ECO:0000313" key="1">
    <source>
        <dbReference type="EMBL" id="MFD2259014.1"/>
    </source>
</evidence>
<dbReference type="EMBL" id="JBHUIR010000017">
    <property type="protein sequence ID" value="MFD2259014.1"/>
    <property type="molecule type" value="Genomic_DNA"/>
</dbReference>
<comment type="caution">
    <text evidence="1">The sequence shown here is derived from an EMBL/GenBank/DDBJ whole genome shotgun (WGS) entry which is preliminary data.</text>
</comment>